<dbReference type="PANTHER" id="PTHR33110">
    <property type="entry name" value="F-BOX/KELCH-REPEAT PROTEIN-RELATED"/>
    <property type="match status" value="1"/>
</dbReference>
<dbReference type="eggNOG" id="KOG0594">
    <property type="taxonomic scope" value="Eukaryota"/>
</dbReference>
<feature type="domain" description="F-box" evidence="1">
    <location>
        <begin position="434"/>
        <end position="476"/>
    </location>
</feature>
<feature type="domain" description="F-box" evidence="1">
    <location>
        <begin position="11"/>
        <end position="54"/>
    </location>
</feature>
<reference evidence="3" key="2">
    <citation type="submission" date="2013-12" db="EMBL/GenBank/DDBJ databases">
        <authorList>
            <person name="Yu Y."/>
            <person name="Lee S."/>
            <person name="de Baynast K."/>
            <person name="Wissotski M."/>
            <person name="Liu L."/>
            <person name="Talag J."/>
            <person name="Goicoechea J."/>
            <person name="Angelova A."/>
            <person name="Jetty R."/>
            <person name="Kudrna D."/>
            <person name="Golser W."/>
            <person name="Rivera L."/>
            <person name="Zhang J."/>
            <person name="Wing R."/>
        </authorList>
    </citation>
    <scope>NUCLEOTIDE SEQUENCE</scope>
</reference>
<evidence type="ECO:0000313" key="3">
    <source>
        <dbReference type="Proteomes" id="UP000032180"/>
    </source>
</evidence>
<dbReference type="Gene3D" id="1.20.1280.50">
    <property type="match status" value="1"/>
</dbReference>
<dbReference type="EnsemblPlants" id="LPERR05G21950.1">
    <property type="protein sequence ID" value="LPERR05G21950.1"/>
    <property type="gene ID" value="LPERR05G21950"/>
</dbReference>
<reference evidence="2" key="3">
    <citation type="submission" date="2015-04" db="UniProtKB">
        <authorList>
            <consortium name="EnsemblPlants"/>
        </authorList>
    </citation>
    <scope>IDENTIFICATION</scope>
</reference>
<name>A0A0D9WJX7_9ORYZ</name>
<dbReference type="Pfam" id="PF03478">
    <property type="entry name" value="Beta-prop_KIB1-4"/>
    <property type="match status" value="2"/>
</dbReference>
<dbReference type="Pfam" id="PF00646">
    <property type="entry name" value="F-box"/>
    <property type="match status" value="1"/>
</dbReference>
<dbReference type="Gramene" id="LPERR05G21950.1">
    <property type="protein sequence ID" value="LPERR05G21950.1"/>
    <property type="gene ID" value="LPERR05G21950"/>
</dbReference>
<keyword evidence="3" id="KW-1185">Reference proteome</keyword>
<reference evidence="2 3" key="1">
    <citation type="submission" date="2012-08" db="EMBL/GenBank/DDBJ databases">
        <title>Oryza genome evolution.</title>
        <authorList>
            <person name="Wing R.A."/>
        </authorList>
    </citation>
    <scope>NUCLEOTIDE SEQUENCE</scope>
</reference>
<dbReference type="Proteomes" id="UP000032180">
    <property type="component" value="Chromosome 5"/>
</dbReference>
<organism evidence="2 3">
    <name type="scientific">Leersia perrieri</name>
    <dbReference type="NCBI Taxonomy" id="77586"/>
    <lineage>
        <taxon>Eukaryota</taxon>
        <taxon>Viridiplantae</taxon>
        <taxon>Streptophyta</taxon>
        <taxon>Embryophyta</taxon>
        <taxon>Tracheophyta</taxon>
        <taxon>Spermatophyta</taxon>
        <taxon>Magnoliopsida</taxon>
        <taxon>Liliopsida</taxon>
        <taxon>Poales</taxon>
        <taxon>Poaceae</taxon>
        <taxon>BOP clade</taxon>
        <taxon>Oryzoideae</taxon>
        <taxon>Oryzeae</taxon>
        <taxon>Oryzinae</taxon>
        <taxon>Leersia</taxon>
    </lineage>
</organism>
<evidence type="ECO:0000313" key="2">
    <source>
        <dbReference type="EnsemblPlants" id="LPERR05G21950.1"/>
    </source>
</evidence>
<dbReference type="AlphaFoldDB" id="A0A0D9WJX7"/>
<accession>A0A0D9WJX7</accession>
<protein>
    <recommendedName>
        <fullName evidence="1">F-box domain-containing protein</fullName>
    </recommendedName>
</protein>
<proteinExistence type="predicted"/>
<dbReference type="STRING" id="77586.A0A0D9WJX7"/>
<dbReference type="InterPro" id="IPR005174">
    <property type="entry name" value="KIB1-4_b-propeller"/>
</dbReference>
<dbReference type="SMART" id="SM00256">
    <property type="entry name" value="FBOX"/>
    <property type="match status" value="2"/>
</dbReference>
<dbReference type="PANTHER" id="PTHR33110:SF135">
    <property type="entry name" value="OS05G0539300 PROTEIN"/>
    <property type="match status" value="1"/>
</dbReference>
<dbReference type="InterPro" id="IPR001810">
    <property type="entry name" value="F-box_dom"/>
</dbReference>
<sequence>MEEESRNWDELPAYVLYEITSHLPCNADRVRTRVVSKSWRSSLRHLEAPPLPPQLPWLLRPSAVGPTFCCLISGADEHSVHRLRVPGDDLRAARYFGSYDGGWLFLAFGRHFGHTIVNLRTGARFRLPDIIPRPMGLDDFPMIMLAATLSSPPSDRAEDRCFGAAIIHSSPFITDSRDIAFWRMGDFRTTSIIPADEPFDVVSGKFVKEEMEDVIYYNEAFYFLSKLRNILVCRPALQQGDHLRVHDEWMRFVPQDDLGYYRYHRPVSIARYLVESRGQLLMVLKGKCSVPGLPQLLFSVFRITHDPQAPAGAPPFSWTMMPALDGRMLFVGHGCSRSYELAVFPGFKEGIYFLDDLQFYDVRRIIQYQEYLCFDNGKYTWGMPPYISRCFWPDQVMSNYSSPVWLLPGGEDTGNNAEAQIDAPLPALDRLTALPDDILPLINDRIPCLVHRRRLARVCTALRNFFNPQHDAAPPAPLPWILLPRPAGPSFSCVLRGCATHELDLDVPADARAARCFGAYEGGWVFLAVGQTGFHVLVNLRTHHRVYLPDIAHYGITRRRCYMGITMLAAALSSQPEKEHCVVVVAAICSMMRGVEARGPYLRAFWRLGNVAPVELDSEEDTDAAMPYLEDVIHHDGVFYFLTDEEDLLMFAPVVHEDGELEIESMGTRRFLHEERQYDGEATARARYLVESLGQLLMVVRITPRQGQAQIDAELMTSAFRVFQMVQAEAPAPINDNAGGENDKIADADAQYTWNELHEMGGQMLFVGRGCSRSYNVANYPGFRPGVYFLDDERIYGEETMFEHRYTRQYPCRDIGKWLSSEPIPSIDNFLPEQGPSSYSPPAWFLN</sequence>
<evidence type="ECO:0000259" key="1">
    <source>
        <dbReference type="SMART" id="SM00256"/>
    </source>
</evidence>
<dbReference type="HOGENOM" id="CLU_019286_5_1_1"/>